<evidence type="ECO:0000256" key="2">
    <source>
        <dbReference type="ARBA" id="ARBA00022801"/>
    </source>
</evidence>
<dbReference type="Pfam" id="PF13472">
    <property type="entry name" value="Lipase_GDSL_2"/>
    <property type="match status" value="1"/>
</dbReference>
<keyword evidence="5" id="KW-1185">Reference proteome</keyword>
<organism evidence="4 5">
    <name type="scientific">Prevotella herbatica</name>
    <dbReference type="NCBI Taxonomy" id="2801997"/>
    <lineage>
        <taxon>Bacteria</taxon>
        <taxon>Pseudomonadati</taxon>
        <taxon>Bacteroidota</taxon>
        <taxon>Bacteroidia</taxon>
        <taxon>Bacteroidales</taxon>
        <taxon>Prevotellaceae</taxon>
        <taxon>Prevotella</taxon>
    </lineage>
</organism>
<keyword evidence="2" id="KW-0378">Hydrolase</keyword>
<reference evidence="4 5" key="1">
    <citation type="journal article" date="2022" name="Int. J. Syst. Evol. Microbiol.">
        <title>Prevotella herbatica sp. nov., a plant polysaccharide-decomposing anaerobic bacterium isolated from a methanogenic reactor.</title>
        <authorList>
            <person name="Uek A."/>
            <person name="Tonouchi A."/>
            <person name="Kaku N."/>
            <person name="Ueki K."/>
        </authorList>
    </citation>
    <scope>NUCLEOTIDE SEQUENCE [LARGE SCALE GENOMIC DNA]</scope>
    <source>
        <strain evidence="4 5">WR041</strain>
    </source>
</reference>
<sequence length="314" mass="35050">MMSADNHHPVIYIIGDSTAAEKSDFQNNPERGWGMVLQGFFTEDVTVSNHAVNGRSSKSFIDEGRWQKVLDELKPGDYVVIQFGHNDSKPSPDRHTDPGTTFDANLERYVNETRAKGATPILMSPVARRSFYNVVDTVTEDEALRSVAYGDEKINSDTLVDTHGKYRLSASNVARRLNVAYVDANAITTRIEQQYGIQGSRYLHMWLKPDECAAIPKGRKDNTHYNIYGARVVAGALADAIGEVIPELKPYIRHYDSVVSTQGRGNHLTLQEAINALHSGRTYKILVLDGTWKTPKIPKGVKVEIDKYSSVQIQ</sequence>
<dbReference type="EMBL" id="AP024484">
    <property type="protein sequence ID" value="BCS86649.1"/>
    <property type="molecule type" value="Genomic_DNA"/>
</dbReference>
<protein>
    <submittedName>
        <fullName evidence="4">Rhamnogalacturonan acetylesterase</fullName>
    </submittedName>
</protein>
<proteinExistence type="inferred from homology"/>
<dbReference type="Proteomes" id="UP001319045">
    <property type="component" value="Chromosome"/>
</dbReference>
<evidence type="ECO:0000259" key="3">
    <source>
        <dbReference type="Pfam" id="PF13472"/>
    </source>
</evidence>
<accession>A0ABM7P1H9</accession>
<dbReference type="InterPro" id="IPR037459">
    <property type="entry name" value="RhgT-like"/>
</dbReference>
<name>A0ABM7P1H9_9BACT</name>
<dbReference type="InterPro" id="IPR013830">
    <property type="entry name" value="SGNH_hydro"/>
</dbReference>
<gene>
    <name evidence="4" type="ORF">prwr041_25420</name>
</gene>
<feature type="domain" description="SGNH hydrolase-type esterase" evidence="3">
    <location>
        <begin position="14"/>
        <end position="190"/>
    </location>
</feature>
<dbReference type="Gene3D" id="3.40.50.1110">
    <property type="entry name" value="SGNH hydrolase"/>
    <property type="match status" value="1"/>
</dbReference>
<evidence type="ECO:0000313" key="4">
    <source>
        <dbReference type="EMBL" id="BCS86649.1"/>
    </source>
</evidence>
<dbReference type="InterPro" id="IPR036514">
    <property type="entry name" value="SGNH_hydro_sf"/>
</dbReference>
<evidence type="ECO:0000256" key="1">
    <source>
        <dbReference type="ARBA" id="ARBA00008668"/>
    </source>
</evidence>
<dbReference type="SUPFAM" id="SSF52266">
    <property type="entry name" value="SGNH hydrolase"/>
    <property type="match status" value="1"/>
</dbReference>
<evidence type="ECO:0000313" key="5">
    <source>
        <dbReference type="Proteomes" id="UP001319045"/>
    </source>
</evidence>
<dbReference type="PANTHER" id="PTHR43695">
    <property type="entry name" value="PUTATIVE (AFU_ORTHOLOGUE AFUA_2G17250)-RELATED"/>
    <property type="match status" value="1"/>
</dbReference>
<dbReference type="CDD" id="cd01821">
    <property type="entry name" value="Rhamnogalacturan_acetylesterase_like"/>
    <property type="match status" value="1"/>
</dbReference>
<comment type="similarity">
    <text evidence="1">Belongs to the 'GDSL' lipolytic enzyme family.</text>
</comment>
<dbReference type="PANTHER" id="PTHR43695:SF1">
    <property type="entry name" value="RHAMNOGALACTURONAN ACETYLESTERASE"/>
    <property type="match status" value="1"/>
</dbReference>